<dbReference type="RefSeq" id="WP_010046213.1">
    <property type="nucleotide sequence ID" value="NZ_CP025958.1"/>
</dbReference>
<dbReference type="PANTHER" id="PTHR30093">
    <property type="entry name" value="GENERAL SECRETION PATHWAY PROTEIN G"/>
    <property type="match status" value="1"/>
</dbReference>
<reference evidence="2 3" key="1">
    <citation type="submission" date="2018-01" db="EMBL/GenBank/DDBJ databases">
        <title>G. obscuriglobus.</title>
        <authorList>
            <person name="Franke J."/>
            <person name="Blomberg W."/>
            <person name="Selmecki A."/>
        </authorList>
    </citation>
    <scope>NUCLEOTIDE SEQUENCE [LARGE SCALE GENOMIC DNA]</scope>
    <source>
        <strain evidence="2 3">DSM 5831</strain>
    </source>
</reference>
<dbReference type="AlphaFoldDB" id="A0A2Z3H927"/>
<evidence type="ECO:0000313" key="2">
    <source>
        <dbReference type="EMBL" id="AWM39505.1"/>
    </source>
</evidence>
<protein>
    <submittedName>
        <fullName evidence="2">DUF1559 domain-containing protein</fullName>
    </submittedName>
</protein>
<proteinExistence type="predicted"/>
<evidence type="ECO:0000313" key="3">
    <source>
        <dbReference type="Proteomes" id="UP000245802"/>
    </source>
</evidence>
<dbReference type="OrthoDB" id="285651at2"/>
<dbReference type="PANTHER" id="PTHR30093:SF2">
    <property type="entry name" value="TYPE II SECRETION SYSTEM PROTEIN H"/>
    <property type="match status" value="1"/>
</dbReference>
<organism evidence="2 3">
    <name type="scientific">Gemmata obscuriglobus</name>
    <dbReference type="NCBI Taxonomy" id="114"/>
    <lineage>
        <taxon>Bacteria</taxon>
        <taxon>Pseudomonadati</taxon>
        <taxon>Planctomycetota</taxon>
        <taxon>Planctomycetia</taxon>
        <taxon>Gemmatales</taxon>
        <taxon>Gemmataceae</taxon>
        <taxon>Gemmata</taxon>
    </lineage>
</organism>
<feature type="domain" description="DUF1559" evidence="1">
    <location>
        <begin position="337"/>
        <end position="428"/>
    </location>
</feature>
<dbReference type="EMBL" id="CP025958">
    <property type="protein sequence ID" value="AWM39505.1"/>
    <property type="molecule type" value="Genomic_DNA"/>
</dbReference>
<dbReference type="Proteomes" id="UP000245802">
    <property type="component" value="Chromosome"/>
</dbReference>
<dbReference type="KEGG" id="gog:C1280_22590"/>
<name>A0A2Z3H927_9BACT</name>
<dbReference type="InterPro" id="IPR011453">
    <property type="entry name" value="DUF1559"/>
</dbReference>
<accession>A0A2Z3H927</accession>
<dbReference type="Pfam" id="PF07596">
    <property type="entry name" value="SBP_bac_10"/>
    <property type="match status" value="1"/>
</dbReference>
<evidence type="ECO:0000259" key="1">
    <source>
        <dbReference type="Pfam" id="PF07596"/>
    </source>
</evidence>
<keyword evidence="3" id="KW-1185">Reference proteome</keyword>
<gene>
    <name evidence="2" type="ORF">C1280_22590</name>
</gene>
<sequence>MNQPLRFRHSAARTAALALVVALAAVVANGLTPPSPALARVPAPPLPAELAYVPHDAALFLYVDAARVLSHEAVKGIRTADRKGVLGAIEAAAPQQFGMSVDDLKSVVVFVPRLTGPQDSEKVGFVVTFTKPFDKKKFEAGLPALLPNGVKFSVSALNDKAALVLQNFDGKDSKPRPAGEEGPLTGAIKAAASGKHALVAGLTFANLPDELRKDNLPGPFRVAKPIFASDAVVATVDLGQSLDLAVTVKAARAAQAADAEKALAAVTNLLTEELTRSLVTLEKDATVKDGVTVLKALLASAKRGKFERDGTDARVTATLPLQGLPLAAAYTDAFKGAQQAAARNRSANNLKQIGLALHNYHDTHGHFPPAAVCDKKGKPQLSWRVLILPYIEQDKLYKEFKLDEPWDGPNNKKLLAKMPQVYALPEVTKAGGTDTYYRAFVGNGAAFDWLTGTQITGFADGTSNTVLCATGAAAVPWTKPDELEFDPEKDPTKLFGLVVNGTAQVTMCDGSVRTLAKLPSKETLKALITRSGGEVIGNDF</sequence>